<dbReference type="CDD" id="cd14014">
    <property type="entry name" value="STKc_PknB_like"/>
    <property type="match status" value="1"/>
</dbReference>
<keyword evidence="10" id="KW-0472">Membrane</keyword>
<keyword evidence="5 13" id="KW-0418">Kinase</keyword>
<evidence type="ECO:0000256" key="6">
    <source>
        <dbReference type="ARBA" id="ARBA00022840"/>
    </source>
</evidence>
<dbReference type="PANTHER" id="PTHR43289">
    <property type="entry name" value="MITOGEN-ACTIVATED PROTEIN KINASE KINASE KINASE 20-RELATED"/>
    <property type="match status" value="1"/>
</dbReference>
<dbReference type="PANTHER" id="PTHR43289:SF34">
    <property type="entry name" value="SERINE_THREONINE-PROTEIN KINASE YBDM-RELATED"/>
    <property type="match status" value="1"/>
</dbReference>
<dbReference type="Gene3D" id="1.10.510.10">
    <property type="entry name" value="Transferase(Phosphotransferase) domain 1"/>
    <property type="match status" value="1"/>
</dbReference>
<dbReference type="Proteomes" id="UP000253891">
    <property type="component" value="Unassembled WGS sequence"/>
</dbReference>
<keyword evidence="4" id="KW-0547">Nucleotide-binding</keyword>
<dbReference type="SMART" id="SM00220">
    <property type="entry name" value="S_TKc"/>
    <property type="match status" value="1"/>
</dbReference>
<dbReference type="SUPFAM" id="SSF56112">
    <property type="entry name" value="Protein kinase-like (PK-like)"/>
    <property type="match status" value="1"/>
</dbReference>
<reference evidence="13 14" key="1">
    <citation type="journal article" date="2015" name="BMC Genomics">
        <title>Comparative genomics of Fructobacillus spp. and Leuconostoc spp. reveals niche-specific evolution of Fructobacillus spp.</title>
        <authorList>
            <person name="Endo A."/>
            <person name="Tanizawa Y."/>
            <person name="Tanaka N."/>
            <person name="Maeno S."/>
            <person name="Kumar H."/>
            <person name="Shiwa Y."/>
            <person name="Okada S."/>
            <person name="Yoshikawa H."/>
            <person name="Dicks L."/>
            <person name="Nakagawa J."/>
            <person name="Arita M."/>
        </authorList>
    </citation>
    <scope>NUCLEOTIDE SEQUENCE [LARGE SCALE GENOMIC DNA]</scope>
    <source>
        <strain evidence="13 14">JCM 12225</strain>
    </source>
</reference>
<dbReference type="Pfam" id="PF03793">
    <property type="entry name" value="PASTA"/>
    <property type="match status" value="3"/>
</dbReference>
<proteinExistence type="predicted"/>
<dbReference type="RefSeq" id="WP_061993427.1">
    <property type="nucleotide sequence ID" value="NZ_DF968005.1"/>
</dbReference>
<dbReference type="STRING" id="157463.GCA_001047075_00989"/>
<feature type="domain" description="PASTA" evidence="12">
    <location>
        <begin position="451"/>
        <end position="518"/>
    </location>
</feature>
<dbReference type="EC" id="2.7.11.1" evidence="1"/>
<keyword evidence="6" id="KW-0067">ATP-binding</keyword>
<dbReference type="Gene3D" id="3.30.10.20">
    <property type="match status" value="3"/>
</dbReference>
<evidence type="ECO:0000313" key="13">
    <source>
        <dbReference type="EMBL" id="GAP00076.1"/>
    </source>
</evidence>
<dbReference type="OrthoDB" id="9788659at2"/>
<keyword evidence="14" id="KW-1185">Reference proteome</keyword>
<keyword evidence="10" id="KW-1133">Transmembrane helix</keyword>
<evidence type="ECO:0000259" key="11">
    <source>
        <dbReference type="PROSITE" id="PS50011"/>
    </source>
</evidence>
<keyword evidence="2 13" id="KW-0723">Serine/threonine-protein kinase</keyword>
<feature type="compositionally biased region" description="Low complexity" evidence="9">
    <location>
        <begin position="587"/>
        <end position="614"/>
    </location>
</feature>
<dbReference type="FunFam" id="3.30.200.20:FF:000035">
    <property type="entry name" value="Serine/threonine protein kinase Stk1"/>
    <property type="match status" value="1"/>
</dbReference>
<comment type="catalytic activity">
    <reaction evidence="7">
        <text>L-threonyl-[protein] + ATP = O-phospho-L-threonyl-[protein] + ADP + H(+)</text>
        <dbReference type="Rhea" id="RHEA:46608"/>
        <dbReference type="Rhea" id="RHEA-COMP:11060"/>
        <dbReference type="Rhea" id="RHEA-COMP:11605"/>
        <dbReference type="ChEBI" id="CHEBI:15378"/>
        <dbReference type="ChEBI" id="CHEBI:30013"/>
        <dbReference type="ChEBI" id="CHEBI:30616"/>
        <dbReference type="ChEBI" id="CHEBI:61977"/>
        <dbReference type="ChEBI" id="CHEBI:456216"/>
        <dbReference type="EC" id="2.7.11.1"/>
    </reaction>
</comment>
<evidence type="ECO:0000313" key="14">
    <source>
        <dbReference type="Proteomes" id="UP000253891"/>
    </source>
</evidence>
<dbReference type="PROSITE" id="PS00108">
    <property type="entry name" value="PROTEIN_KINASE_ST"/>
    <property type="match status" value="1"/>
</dbReference>
<feature type="compositionally biased region" description="Polar residues" evidence="9">
    <location>
        <begin position="551"/>
        <end position="586"/>
    </location>
</feature>
<keyword evidence="10" id="KW-0812">Transmembrane</keyword>
<evidence type="ECO:0000256" key="2">
    <source>
        <dbReference type="ARBA" id="ARBA00022527"/>
    </source>
</evidence>
<name>A0A0K8MHP5_9LACO</name>
<dbReference type="InterPro" id="IPR011009">
    <property type="entry name" value="Kinase-like_dom_sf"/>
</dbReference>
<gene>
    <name evidence="13" type="ORF">FFIC_280810</name>
</gene>
<dbReference type="GO" id="GO:0004674">
    <property type="term" value="F:protein serine/threonine kinase activity"/>
    <property type="evidence" value="ECO:0007669"/>
    <property type="project" value="UniProtKB-KW"/>
</dbReference>
<evidence type="ECO:0000256" key="3">
    <source>
        <dbReference type="ARBA" id="ARBA00022679"/>
    </source>
</evidence>
<feature type="region of interest" description="Disordered" evidence="9">
    <location>
        <begin position="551"/>
        <end position="614"/>
    </location>
</feature>
<evidence type="ECO:0000256" key="1">
    <source>
        <dbReference type="ARBA" id="ARBA00012513"/>
    </source>
</evidence>
<feature type="domain" description="Protein kinase" evidence="11">
    <location>
        <begin position="11"/>
        <end position="271"/>
    </location>
</feature>
<feature type="transmembrane region" description="Helical" evidence="10">
    <location>
        <begin position="362"/>
        <end position="383"/>
    </location>
</feature>
<evidence type="ECO:0000256" key="7">
    <source>
        <dbReference type="ARBA" id="ARBA00047899"/>
    </source>
</evidence>
<dbReference type="InterPro" id="IPR008271">
    <property type="entry name" value="Ser/Thr_kinase_AS"/>
</dbReference>
<dbReference type="InterPro" id="IPR000719">
    <property type="entry name" value="Prot_kinase_dom"/>
</dbReference>
<sequence length="614" mass="66202">MEQGTMIDHRYRIVRPLGGGGMANVYQAFDTYLNRDVTLKMIRLDYRDQPDAVERFQREAKAATALINEHIVQVYDAGEFNGSSYLVMEYVDGMDLKNYIQEHFPIPYQQVVDIMEQILAAVEVAHEAGIIHRDLKPQNILVDQNGQIKITDFGIATAIRTNTLTQAHQVIGSIHYLAPELPIGQRASFRSDLYALGVILYELLTNQVPYQGDTPDQVAYMHGNMPMPFVRDFDSDIPQPLENVILRATAKNPEDRYVSAASMAEDLKTSLSKRRAHEDRFVPVTSDETRIVDTDLADRPYVADPEVLTDPEEGKSVTDQIIDYAKQGDSVATIAAKVDRTPKYVRQVLAKNGIKYKSGKKIAVALLALVLFLGGVAGVAYYAGNYVSVPDVSNMSASQAESKLSDAGLSTTSPTYTTSKTVSKGDVVKTKPGSGSKVQKGKSIQLVISSGGDTVSLSDFTGWTYGDAASQLNSQGFTVKKKTQSSNDVPTGEVISQSVSAGSSVDPSQTTVVLTVSTGAAKVDLPNLVGQSQGDAINWANQNHVQLSFTNQSSNQPNGQVIAQDTMPGSQFSTNKTLSLTISTGNSSNSSSSSSASSSSSQSSAASSSSTKQN</sequence>
<keyword evidence="3" id="KW-0808">Transferase</keyword>
<feature type="domain" description="PASTA" evidence="12">
    <location>
        <begin position="383"/>
        <end position="450"/>
    </location>
</feature>
<dbReference type="AlphaFoldDB" id="A0A0K8MHP5"/>
<protein>
    <recommendedName>
        <fullName evidence="1">non-specific serine/threonine protein kinase</fullName>
        <ecNumber evidence="1">2.7.11.1</ecNumber>
    </recommendedName>
</protein>
<dbReference type="SMART" id="SM00740">
    <property type="entry name" value="PASTA"/>
    <property type="match status" value="3"/>
</dbReference>
<dbReference type="CDD" id="cd06577">
    <property type="entry name" value="PASTA_pknB"/>
    <property type="match status" value="3"/>
</dbReference>
<evidence type="ECO:0000259" key="12">
    <source>
        <dbReference type="PROSITE" id="PS51178"/>
    </source>
</evidence>
<dbReference type="Gene3D" id="3.30.200.20">
    <property type="entry name" value="Phosphorylase Kinase, domain 1"/>
    <property type="match status" value="1"/>
</dbReference>
<dbReference type="Pfam" id="PF00069">
    <property type="entry name" value="Pkinase"/>
    <property type="match status" value="1"/>
</dbReference>
<dbReference type="PROSITE" id="PS50011">
    <property type="entry name" value="PROTEIN_KINASE_DOM"/>
    <property type="match status" value="1"/>
</dbReference>
<evidence type="ECO:0000256" key="4">
    <source>
        <dbReference type="ARBA" id="ARBA00022741"/>
    </source>
</evidence>
<comment type="catalytic activity">
    <reaction evidence="8">
        <text>L-seryl-[protein] + ATP = O-phospho-L-seryl-[protein] + ADP + H(+)</text>
        <dbReference type="Rhea" id="RHEA:17989"/>
        <dbReference type="Rhea" id="RHEA-COMP:9863"/>
        <dbReference type="Rhea" id="RHEA-COMP:11604"/>
        <dbReference type="ChEBI" id="CHEBI:15378"/>
        <dbReference type="ChEBI" id="CHEBI:29999"/>
        <dbReference type="ChEBI" id="CHEBI:30616"/>
        <dbReference type="ChEBI" id="CHEBI:83421"/>
        <dbReference type="ChEBI" id="CHEBI:456216"/>
        <dbReference type="EC" id="2.7.11.1"/>
    </reaction>
</comment>
<dbReference type="GO" id="GO:0005524">
    <property type="term" value="F:ATP binding"/>
    <property type="evidence" value="ECO:0007669"/>
    <property type="project" value="UniProtKB-KW"/>
</dbReference>
<dbReference type="FunFam" id="1.10.510.10:FF:000021">
    <property type="entry name" value="Serine/threonine protein kinase"/>
    <property type="match status" value="1"/>
</dbReference>
<evidence type="ECO:0000256" key="9">
    <source>
        <dbReference type="SAM" id="MobiDB-lite"/>
    </source>
</evidence>
<evidence type="ECO:0000256" key="5">
    <source>
        <dbReference type="ARBA" id="ARBA00022777"/>
    </source>
</evidence>
<evidence type="ECO:0000256" key="10">
    <source>
        <dbReference type="SAM" id="Phobius"/>
    </source>
</evidence>
<dbReference type="EMBL" id="DF968005">
    <property type="protein sequence ID" value="GAP00076.1"/>
    <property type="molecule type" value="Genomic_DNA"/>
</dbReference>
<feature type="domain" description="PASTA" evidence="12">
    <location>
        <begin position="519"/>
        <end position="584"/>
    </location>
</feature>
<dbReference type="InterPro" id="IPR005543">
    <property type="entry name" value="PASTA_dom"/>
</dbReference>
<evidence type="ECO:0000256" key="8">
    <source>
        <dbReference type="ARBA" id="ARBA00048679"/>
    </source>
</evidence>
<dbReference type="NCBIfam" id="NF033483">
    <property type="entry name" value="PknB_PASTA_kin"/>
    <property type="match status" value="1"/>
</dbReference>
<organism evidence="13 14">
    <name type="scientific">Fructobacillus ficulneus</name>
    <dbReference type="NCBI Taxonomy" id="157463"/>
    <lineage>
        <taxon>Bacteria</taxon>
        <taxon>Bacillati</taxon>
        <taxon>Bacillota</taxon>
        <taxon>Bacilli</taxon>
        <taxon>Lactobacillales</taxon>
        <taxon>Lactobacillaceae</taxon>
        <taxon>Fructobacillus</taxon>
    </lineage>
</organism>
<accession>A0A0K8MHP5</accession>
<dbReference type="PROSITE" id="PS51178">
    <property type="entry name" value="PASTA"/>
    <property type="match status" value="3"/>
</dbReference>